<comment type="caution">
    <text evidence="4">The sequence shown here is derived from an EMBL/GenBank/DDBJ whole genome shotgun (WGS) entry which is preliminary data.</text>
</comment>
<dbReference type="Pfam" id="PF00072">
    <property type="entry name" value="Response_reg"/>
    <property type="match status" value="1"/>
</dbReference>
<feature type="modified residue" description="4-aspartylphosphate" evidence="2">
    <location>
        <position position="52"/>
    </location>
</feature>
<dbReference type="Proteomes" id="UP001229244">
    <property type="component" value="Unassembled WGS sequence"/>
</dbReference>
<dbReference type="InterPro" id="IPR001789">
    <property type="entry name" value="Sig_transdc_resp-reg_receiver"/>
</dbReference>
<gene>
    <name evidence="4" type="ORF">J2S73_003174</name>
</gene>
<evidence type="ECO:0000313" key="5">
    <source>
        <dbReference type="Proteomes" id="UP001229244"/>
    </source>
</evidence>
<evidence type="ECO:0000313" key="4">
    <source>
        <dbReference type="EMBL" id="MDQ0316698.1"/>
    </source>
</evidence>
<reference evidence="4" key="1">
    <citation type="submission" date="2023-07" db="EMBL/GenBank/DDBJ databases">
        <title>Genomic Encyclopedia of Type Strains, Phase IV (KMG-IV): sequencing the most valuable type-strain genomes for metagenomic binning, comparative biology and taxonomic classification.</title>
        <authorList>
            <person name="Goeker M."/>
        </authorList>
    </citation>
    <scope>NUCLEOTIDE SEQUENCE</scope>
    <source>
        <strain evidence="4">DSM 21202</strain>
    </source>
</reference>
<dbReference type="GO" id="GO:0000160">
    <property type="term" value="P:phosphorelay signal transduction system"/>
    <property type="evidence" value="ECO:0007669"/>
    <property type="project" value="InterPro"/>
</dbReference>
<dbReference type="SMART" id="SM00448">
    <property type="entry name" value="REC"/>
    <property type="match status" value="1"/>
</dbReference>
<dbReference type="Gene3D" id="3.40.50.2300">
    <property type="match status" value="1"/>
</dbReference>
<dbReference type="RefSeq" id="WP_306886580.1">
    <property type="nucleotide sequence ID" value="NZ_JAUSUL010000003.1"/>
</dbReference>
<dbReference type="SUPFAM" id="SSF52172">
    <property type="entry name" value="CheY-like"/>
    <property type="match status" value="1"/>
</dbReference>
<accession>A0AAE3VRL0</accession>
<evidence type="ECO:0000259" key="3">
    <source>
        <dbReference type="PROSITE" id="PS50110"/>
    </source>
</evidence>
<dbReference type="PROSITE" id="PS50110">
    <property type="entry name" value="RESPONSE_REGULATORY"/>
    <property type="match status" value="1"/>
</dbReference>
<keyword evidence="5" id="KW-1185">Reference proteome</keyword>
<dbReference type="AlphaFoldDB" id="A0AAE3VRL0"/>
<dbReference type="PANTHER" id="PTHR44591">
    <property type="entry name" value="STRESS RESPONSE REGULATOR PROTEIN 1"/>
    <property type="match status" value="1"/>
</dbReference>
<evidence type="ECO:0000256" key="2">
    <source>
        <dbReference type="PROSITE-ProRule" id="PRU00169"/>
    </source>
</evidence>
<sequence>MREVVLVEDDESVRESLGTILKLDGFRVAEFDSAEAFLAHARIEPGTVLVFDIDLPGISGLQALARLRAAGNRVPAIVVSGRATDEMRREAKRLDARAFLTKPIDLDRLMASLTQQA</sequence>
<name>A0AAE3VRL0_9HYPH</name>
<evidence type="ECO:0000256" key="1">
    <source>
        <dbReference type="ARBA" id="ARBA00022553"/>
    </source>
</evidence>
<dbReference type="InterPro" id="IPR011006">
    <property type="entry name" value="CheY-like_superfamily"/>
</dbReference>
<dbReference type="PANTHER" id="PTHR44591:SF25">
    <property type="entry name" value="CHEMOTAXIS TWO-COMPONENT RESPONSE REGULATOR"/>
    <property type="match status" value="1"/>
</dbReference>
<keyword evidence="1 2" id="KW-0597">Phosphoprotein</keyword>
<dbReference type="EMBL" id="JAUSUL010000003">
    <property type="protein sequence ID" value="MDQ0316698.1"/>
    <property type="molecule type" value="Genomic_DNA"/>
</dbReference>
<dbReference type="InterPro" id="IPR050595">
    <property type="entry name" value="Bact_response_regulator"/>
</dbReference>
<protein>
    <submittedName>
        <fullName evidence="4">FixJ family two-component response regulator</fullName>
    </submittedName>
</protein>
<proteinExistence type="predicted"/>
<organism evidence="4 5">
    <name type="scientific">Amorphus orientalis</name>
    <dbReference type="NCBI Taxonomy" id="649198"/>
    <lineage>
        <taxon>Bacteria</taxon>
        <taxon>Pseudomonadati</taxon>
        <taxon>Pseudomonadota</taxon>
        <taxon>Alphaproteobacteria</taxon>
        <taxon>Hyphomicrobiales</taxon>
        <taxon>Amorphaceae</taxon>
        <taxon>Amorphus</taxon>
    </lineage>
</organism>
<feature type="domain" description="Response regulatory" evidence="3">
    <location>
        <begin position="3"/>
        <end position="117"/>
    </location>
</feature>